<evidence type="ECO:0000256" key="7">
    <source>
        <dbReference type="SAM" id="MobiDB-lite"/>
    </source>
</evidence>
<dbReference type="GO" id="GO:0015035">
    <property type="term" value="F:protein-disulfide reductase activity"/>
    <property type="evidence" value="ECO:0007669"/>
    <property type="project" value="TreeGrafter"/>
</dbReference>
<dbReference type="Pfam" id="PF24541">
    <property type="entry name" value="Thioredox_PDIA6_C"/>
    <property type="match status" value="1"/>
</dbReference>
<sequence length="502" mass="54990">MLKSSLAALLVTLAIEAVPASGLYTKKSPVLQVDANSYDRLIARSNHVSIVEFYAPWCGHCRNLKPAYEKAAKNLDGLANVAAVDCDDDKNKAFCGQMGVKGFPTLKLVVPSKKPGKPRVQDYQGARSAKAIGEAVIDNMPNHVKRLTDKNIDEWFSLGNDTAKAILFSEKGVTGPTLKALSCDFLGSISFGQIRNKEKSAVELFGISKFPALVLLPGGDKESILYDGEMKKQPMMGFLSQIAEPNSKRAPEKPKQTKKADKSSKSSSTPEKPADSTETDSSKDKPEDSTAPKDSKSPESTEKEETGRKTPPLRSLASKIDLKTTCLSDTTGTCLLALVSLPESPSVPPPPTTMEMITALGEISHKYTKSRVNMFPFYLVPEVTEEITNFKKLLDIPSDGELKIVVVNGRRGWYKSYNPEERGGFSHADLEKWIDAVKFGEMEKKKIPEGALIVDAPQKPAKPEKTPEESKDKVDEAAPEPEPEQEPIQDSKEAQQQEHKEL</sequence>
<dbReference type="InterPro" id="IPR017937">
    <property type="entry name" value="Thioredoxin_CS"/>
</dbReference>
<feature type="compositionally biased region" description="Basic and acidic residues" evidence="7">
    <location>
        <begin position="489"/>
        <end position="502"/>
    </location>
</feature>
<dbReference type="HOGENOM" id="CLU_030577_0_0_1"/>
<evidence type="ECO:0000313" key="10">
    <source>
        <dbReference type="EMBL" id="KDB26475.1"/>
    </source>
</evidence>
<protein>
    <recommendedName>
        <fullName evidence="3">protein disulfide-isomerase</fullName>
        <ecNumber evidence="3">5.3.4.1</ecNumber>
    </recommendedName>
</protein>
<dbReference type="EC" id="5.3.4.1" evidence="3"/>
<dbReference type="Proteomes" id="UP000024533">
    <property type="component" value="Unassembled WGS sequence"/>
</dbReference>
<dbReference type="PROSITE" id="PS51352">
    <property type="entry name" value="THIOREDOXIN_2"/>
    <property type="match status" value="1"/>
</dbReference>
<evidence type="ECO:0000256" key="3">
    <source>
        <dbReference type="ARBA" id="ARBA00012723"/>
    </source>
</evidence>
<comment type="catalytic activity">
    <reaction evidence="1">
        <text>Catalyzes the rearrangement of -S-S- bonds in proteins.</text>
        <dbReference type="EC" id="5.3.4.1"/>
    </reaction>
</comment>
<feature type="compositionally biased region" description="Basic and acidic residues" evidence="7">
    <location>
        <begin position="272"/>
        <end position="308"/>
    </location>
</feature>
<evidence type="ECO:0000256" key="8">
    <source>
        <dbReference type="SAM" id="SignalP"/>
    </source>
</evidence>
<dbReference type="InterPro" id="IPR013766">
    <property type="entry name" value="Thioredoxin_domain"/>
</dbReference>
<dbReference type="PROSITE" id="PS00194">
    <property type="entry name" value="THIOREDOXIN_1"/>
    <property type="match status" value="1"/>
</dbReference>
<feature type="chain" id="PRO_5001579162" description="protein disulfide-isomerase" evidence="8">
    <location>
        <begin position="23"/>
        <end position="502"/>
    </location>
</feature>
<dbReference type="Pfam" id="PF00085">
    <property type="entry name" value="Thioredoxin"/>
    <property type="match status" value="1"/>
</dbReference>
<feature type="region of interest" description="Disordered" evidence="7">
    <location>
        <begin position="243"/>
        <end position="316"/>
    </location>
</feature>
<accession>A0A059JF37</accession>
<dbReference type="GO" id="GO:0034976">
    <property type="term" value="P:response to endoplasmic reticulum stress"/>
    <property type="evidence" value="ECO:0007669"/>
    <property type="project" value="TreeGrafter"/>
</dbReference>
<gene>
    <name evidence="10" type="ORF">H109_01737</name>
</gene>
<organism evidence="10 11">
    <name type="scientific">Trichophyton interdigitale (strain MR816)</name>
    <dbReference type="NCBI Taxonomy" id="1215338"/>
    <lineage>
        <taxon>Eukaryota</taxon>
        <taxon>Fungi</taxon>
        <taxon>Dikarya</taxon>
        <taxon>Ascomycota</taxon>
        <taxon>Pezizomycotina</taxon>
        <taxon>Eurotiomycetes</taxon>
        <taxon>Eurotiomycetidae</taxon>
        <taxon>Onygenales</taxon>
        <taxon>Arthrodermataceae</taxon>
        <taxon>Trichophyton</taxon>
    </lineage>
</organism>
<keyword evidence="5 10" id="KW-0413">Isomerase</keyword>
<reference evidence="10 11" key="1">
    <citation type="submission" date="2014-02" db="EMBL/GenBank/DDBJ databases">
        <title>The Genome Sequence of Trichophyton interdigitale MR816.</title>
        <authorList>
            <consortium name="The Broad Institute Genomics Platform"/>
            <person name="Cuomo C.A."/>
            <person name="White T.C."/>
            <person name="Graser Y."/>
            <person name="Martinez-Rossi N."/>
            <person name="Heitman J."/>
            <person name="Young S.K."/>
            <person name="Zeng Q."/>
            <person name="Gargeya S."/>
            <person name="Abouelleil A."/>
            <person name="Alvarado L."/>
            <person name="Chapman S.B."/>
            <person name="Gainer-Dewar J."/>
            <person name="Goldberg J."/>
            <person name="Griggs A."/>
            <person name="Gujja S."/>
            <person name="Hansen M."/>
            <person name="Howarth C."/>
            <person name="Imamovic A."/>
            <person name="Larimer J."/>
            <person name="Martinez D."/>
            <person name="Murphy C."/>
            <person name="Pearson M.D."/>
            <person name="Persinoti G."/>
            <person name="Poon T."/>
            <person name="Priest M."/>
            <person name="Roberts A.D."/>
            <person name="Saif S."/>
            <person name="Shea T.D."/>
            <person name="Sykes S.N."/>
            <person name="Wortman J."/>
            <person name="Nusbaum C."/>
            <person name="Birren B."/>
        </authorList>
    </citation>
    <scope>NUCLEOTIDE SEQUENCE [LARGE SCALE GENOMIC DNA]</scope>
    <source>
        <strain evidence="10 11">MR816</strain>
    </source>
</reference>
<dbReference type="OMA" id="NHVKRAT"/>
<keyword evidence="6" id="KW-0676">Redox-active center</keyword>
<comment type="caution">
    <text evidence="10">The sequence shown here is derived from an EMBL/GenBank/DDBJ whole genome shotgun (WGS) entry which is preliminary data.</text>
</comment>
<dbReference type="CDD" id="cd03002">
    <property type="entry name" value="PDI_a_MPD1_like"/>
    <property type="match status" value="1"/>
</dbReference>
<dbReference type="STRING" id="1215338.A0A059JF37"/>
<evidence type="ECO:0000259" key="9">
    <source>
        <dbReference type="PROSITE" id="PS51352"/>
    </source>
</evidence>
<dbReference type="OrthoDB" id="10264505at2759"/>
<evidence type="ECO:0000256" key="2">
    <source>
        <dbReference type="ARBA" id="ARBA00004319"/>
    </source>
</evidence>
<feature type="compositionally biased region" description="Acidic residues" evidence="7">
    <location>
        <begin position="477"/>
        <end position="487"/>
    </location>
</feature>
<evidence type="ECO:0000313" key="11">
    <source>
        <dbReference type="Proteomes" id="UP000024533"/>
    </source>
</evidence>
<dbReference type="InterPro" id="IPR057305">
    <property type="entry name" value="Thioredox_PDIA6_C"/>
</dbReference>
<dbReference type="SUPFAM" id="SSF52833">
    <property type="entry name" value="Thioredoxin-like"/>
    <property type="match status" value="2"/>
</dbReference>
<evidence type="ECO:0000256" key="6">
    <source>
        <dbReference type="ARBA" id="ARBA00023284"/>
    </source>
</evidence>
<evidence type="ECO:0000256" key="5">
    <source>
        <dbReference type="ARBA" id="ARBA00023235"/>
    </source>
</evidence>
<evidence type="ECO:0000256" key="4">
    <source>
        <dbReference type="ARBA" id="ARBA00023157"/>
    </source>
</evidence>
<feature type="signal peptide" evidence="8">
    <location>
        <begin position="1"/>
        <end position="22"/>
    </location>
</feature>
<keyword evidence="8" id="KW-0732">Signal</keyword>
<keyword evidence="4" id="KW-1015">Disulfide bond</keyword>
<dbReference type="PRINTS" id="PR00421">
    <property type="entry name" value="THIOREDOXIN"/>
</dbReference>
<dbReference type="PANTHER" id="PTHR45815:SF3">
    <property type="entry name" value="PROTEIN DISULFIDE-ISOMERASE A6"/>
    <property type="match status" value="1"/>
</dbReference>
<proteinExistence type="predicted"/>
<dbReference type="EMBL" id="AOKY01000131">
    <property type="protein sequence ID" value="KDB26475.1"/>
    <property type="molecule type" value="Genomic_DNA"/>
</dbReference>
<evidence type="ECO:0000256" key="1">
    <source>
        <dbReference type="ARBA" id="ARBA00001182"/>
    </source>
</evidence>
<dbReference type="InterPro" id="IPR036249">
    <property type="entry name" value="Thioredoxin-like_sf"/>
</dbReference>
<feature type="compositionally biased region" description="Basic and acidic residues" evidence="7">
    <location>
        <begin position="461"/>
        <end position="476"/>
    </location>
</feature>
<dbReference type="GO" id="GO:0005788">
    <property type="term" value="C:endoplasmic reticulum lumen"/>
    <property type="evidence" value="ECO:0007669"/>
    <property type="project" value="UniProtKB-SubCell"/>
</dbReference>
<feature type="compositionally biased region" description="Basic and acidic residues" evidence="7">
    <location>
        <begin position="246"/>
        <end position="264"/>
    </location>
</feature>
<comment type="subcellular location">
    <subcellularLocation>
        <location evidence="2">Endoplasmic reticulum lumen</location>
    </subcellularLocation>
</comment>
<feature type="region of interest" description="Disordered" evidence="7">
    <location>
        <begin position="449"/>
        <end position="502"/>
    </location>
</feature>
<dbReference type="AlphaFoldDB" id="A0A059JF37"/>
<keyword evidence="11" id="KW-1185">Reference proteome</keyword>
<dbReference type="Gene3D" id="3.40.30.10">
    <property type="entry name" value="Glutaredoxin"/>
    <property type="match status" value="2"/>
</dbReference>
<dbReference type="GO" id="GO:0003756">
    <property type="term" value="F:protein disulfide isomerase activity"/>
    <property type="evidence" value="ECO:0007669"/>
    <property type="project" value="UniProtKB-EC"/>
</dbReference>
<dbReference type="PANTHER" id="PTHR45815">
    <property type="entry name" value="PROTEIN DISULFIDE-ISOMERASE A6"/>
    <property type="match status" value="1"/>
</dbReference>
<feature type="domain" description="Thioredoxin" evidence="9">
    <location>
        <begin position="12"/>
        <end position="142"/>
    </location>
</feature>
<name>A0A059JF37_TRIIM</name>